<evidence type="ECO:0000313" key="4">
    <source>
        <dbReference type="Proteomes" id="UP000799640"/>
    </source>
</evidence>
<evidence type="ECO:0008006" key="5">
    <source>
        <dbReference type="Google" id="ProtNLM"/>
    </source>
</evidence>
<dbReference type="Proteomes" id="UP000799640">
    <property type="component" value="Unassembled WGS sequence"/>
</dbReference>
<protein>
    <recommendedName>
        <fullName evidence="5">Tcp11-domain-containing protein</fullName>
    </recommendedName>
</protein>
<keyword evidence="4" id="KW-1185">Reference proteome</keyword>
<dbReference type="InterPro" id="IPR008862">
    <property type="entry name" value="Tcp11"/>
</dbReference>
<gene>
    <name evidence="3" type="ORF">EJ06DRAFT_557495</name>
</gene>
<sequence length="590" mass="66036">MTCNPNNSSQPQQHGAVPQHISALKDLPSTDSDTSHVIYINPDIALASRSSSASPPPTRESRPDRQPLLDNDLRCYLWSIEVDPELAYDAFTSANIDPPITPHSLGELDIGSIAHNLKLRHDINYDFELHFRPNLDGAKGARKRATQELYWRAVTVELNIVMRLCAEPWDARREALFKASQRRIPRLFDVLKEILKNLVPETDKSTVDDHLDVGVLMQEIGRGLCDFVSIAMWLAQLLKRHCAPMRDGMVDRMVDRLRAGTPQDVSKGLLELFGVLEAMKLDVANHQIRHLRYLLIEDTISFEQSYHAKRIERRPERINPRQARTWFLEQTEAFTPRGPHGDFEAFARGLVRMLVSALSLHELAADMPNIFELDAERLRAASGELNDLLFQNVCVDVLGELVSTRSRGARCPTPADEARLRMHLAAIVADPAARGWSCNADYIALELVRHALRIVGEEGVEYDAALVNEVQGSLHRRFHDPLCMEEQEERLEAVVLPIVLDTGHKFMGASPCDMFNALVAGPGTGSVVVRSGFGAGERVGGRAGGVGRGDRASEIARRVAHVAVLHWRVWEGIVYQNAKWDEEVDGSRKE</sequence>
<evidence type="ECO:0000256" key="2">
    <source>
        <dbReference type="SAM" id="MobiDB-lite"/>
    </source>
</evidence>
<feature type="region of interest" description="Disordered" evidence="2">
    <location>
        <begin position="1"/>
        <end position="30"/>
    </location>
</feature>
<dbReference type="EMBL" id="ML996698">
    <property type="protein sequence ID" value="KAF2398956.1"/>
    <property type="molecule type" value="Genomic_DNA"/>
</dbReference>
<dbReference type="PANTHER" id="PTHR12832:SF11">
    <property type="entry name" value="LD23868P"/>
    <property type="match status" value="1"/>
</dbReference>
<dbReference type="Pfam" id="PF05794">
    <property type="entry name" value="Tcp11"/>
    <property type="match status" value="1"/>
</dbReference>
<evidence type="ECO:0000256" key="1">
    <source>
        <dbReference type="ARBA" id="ARBA00010954"/>
    </source>
</evidence>
<accession>A0A6G1HSW5</accession>
<dbReference type="GO" id="GO:0010737">
    <property type="term" value="P:protein kinase A signaling"/>
    <property type="evidence" value="ECO:0007669"/>
    <property type="project" value="TreeGrafter"/>
</dbReference>
<evidence type="ECO:0000313" key="3">
    <source>
        <dbReference type="EMBL" id="KAF2398956.1"/>
    </source>
</evidence>
<dbReference type="OrthoDB" id="276323at2759"/>
<feature type="region of interest" description="Disordered" evidence="2">
    <location>
        <begin position="48"/>
        <end position="67"/>
    </location>
</feature>
<comment type="similarity">
    <text evidence="1">Belongs to the TCP11 family.</text>
</comment>
<feature type="compositionally biased region" description="Polar residues" evidence="2">
    <location>
        <begin position="1"/>
        <end position="13"/>
    </location>
</feature>
<dbReference type="AlphaFoldDB" id="A0A6G1HSW5"/>
<organism evidence="3 4">
    <name type="scientific">Trichodelitschia bisporula</name>
    <dbReference type="NCBI Taxonomy" id="703511"/>
    <lineage>
        <taxon>Eukaryota</taxon>
        <taxon>Fungi</taxon>
        <taxon>Dikarya</taxon>
        <taxon>Ascomycota</taxon>
        <taxon>Pezizomycotina</taxon>
        <taxon>Dothideomycetes</taxon>
        <taxon>Dothideomycetes incertae sedis</taxon>
        <taxon>Phaeotrichales</taxon>
        <taxon>Phaeotrichaceae</taxon>
        <taxon>Trichodelitschia</taxon>
    </lineage>
</organism>
<dbReference type="PANTHER" id="PTHR12832">
    <property type="entry name" value="TESTIS-SPECIFIC PROTEIN PBS13 T-COMPLEX 11"/>
    <property type="match status" value="1"/>
</dbReference>
<proteinExistence type="inferred from homology"/>
<reference evidence="3" key="1">
    <citation type="journal article" date="2020" name="Stud. Mycol.">
        <title>101 Dothideomycetes genomes: a test case for predicting lifestyles and emergence of pathogens.</title>
        <authorList>
            <person name="Haridas S."/>
            <person name="Albert R."/>
            <person name="Binder M."/>
            <person name="Bloem J."/>
            <person name="Labutti K."/>
            <person name="Salamov A."/>
            <person name="Andreopoulos B."/>
            <person name="Baker S."/>
            <person name="Barry K."/>
            <person name="Bills G."/>
            <person name="Bluhm B."/>
            <person name="Cannon C."/>
            <person name="Castanera R."/>
            <person name="Culley D."/>
            <person name="Daum C."/>
            <person name="Ezra D."/>
            <person name="Gonzalez J."/>
            <person name="Henrissat B."/>
            <person name="Kuo A."/>
            <person name="Liang C."/>
            <person name="Lipzen A."/>
            <person name="Lutzoni F."/>
            <person name="Magnuson J."/>
            <person name="Mondo S."/>
            <person name="Nolan M."/>
            <person name="Ohm R."/>
            <person name="Pangilinan J."/>
            <person name="Park H.-J."/>
            <person name="Ramirez L."/>
            <person name="Alfaro M."/>
            <person name="Sun H."/>
            <person name="Tritt A."/>
            <person name="Yoshinaga Y."/>
            <person name="Zwiers L.-H."/>
            <person name="Turgeon B."/>
            <person name="Goodwin S."/>
            <person name="Spatafora J."/>
            <person name="Crous P."/>
            <person name="Grigoriev I."/>
        </authorList>
    </citation>
    <scope>NUCLEOTIDE SEQUENCE</scope>
    <source>
        <strain evidence="3">CBS 262.69</strain>
    </source>
</reference>
<name>A0A6G1HSW5_9PEZI</name>